<keyword evidence="1" id="KW-0472">Membrane</keyword>
<feature type="transmembrane region" description="Helical" evidence="1">
    <location>
        <begin position="185"/>
        <end position="208"/>
    </location>
</feature>
<protein>
    <submittedName>
        <fullName evidence="3">DUF1624 domain-containing protein</fullName>
    </submittedName>
</protein>
<organism evidence="3 4">
    <name type="scientific">Zobellia barbeyronii</name>
    <dbReference type="NCBI Taxonomy" id="2748009"/>
    <lineage>
        <taxon>Bacteria</taxon>
        <taxon>Pseudomonadati</taxon>
        <taxon>Bacteroidota</taxon>
        <taxon>Flavobacteriia</taxon>
        <taxon>Flavobacteriales</taxon>
        <taxon>Flavobacteriaceae</taxon>
        <taxon>Zobellia</taxon>
    </lineage>
</organism>
<evidence type="ECO:0000256" key="1">
    <source>
        <dbReference type="SAM" id="Phobius"/>
    </source>
</evidence>
<feature type="transmembrane region" description="Helical" evidence="1">
    <location>
        <begin position="145"/>
        <end position="165"/>
    </location>
</feature>
<accession>A0ABS5WJB5</accession>
<evidence type="ECO:0000313" key="4">
    <source>
        <dbReference type="Proteomes" id="UP000740413"/>
    </source>
</evidence>
<keyword evidence="1" id="KW-1133">Transmembrane helix</keyword>
<comment type="caution">
    <text evidence="3">The sequence shown here is derived from an EMBL/GenBank/DDBJ whole genome shotgun (WGS) entry which is preliminary data.</text>
</comment>
<gene>
    <name evidence="3" type="ORF">HW347_17385</name>
</gene>
<proteinExistence type="predicted"/>
<feature type="domain" description="Heparan-alpha-glucosaminide N-acetyltransferase catalytic" evidence="2">
    <location>
        <begin position="7"/>
        <end position="232"/>
    </location>
</feature>
<dbReference type="EMBL" id="JACATN010000005">
    <property type="protein sequence ID" value="MBT2163046.1"/>
    <property type="molecule type" value="Genomic_DNA"/>
</dbReference>
<name>A0ABS5WJB5_9FLAO</name>
<feature type="transmembrane region" description="Helical" evidence="1">
    <location>
        <begin position="220"/>
        <end position="241"/>
    </location>
</feature>
<keyword evidence="4" id="KW-1185">Reference proteome</keyword>
<reference evidence="4" key="2">
    <citation type="submission" date="2023-07" db="EMBL/GenBank/DDBJ databases">
        <title>Zobellia barbeyronii sp. nov., a new marine flavobacterium, isolated from green and red algae.</title>
        <authorList>
            <person name="Nedashkovskaya O.I."/>
            <person name="Otstavnykh N."/>
            <person name="Zhukova N."/>
            <person name="Guzev K."/>
            <person name="Chausova V."/>
            <person name="Tekutyeva L."/>
            <person name="Mikhailov V."/>
            <person name="Isaeva M."/>
        </authorList>
    </citation>
    <scope>NUCLEOTIDE SEQUENCE [LARGE SCALE GENOMIC DNA]</scope>
    <source>
        <strain evidence="4">KMM 6746</strain>
    </source>
</reference>
<reference evidence="3 4" key="1">
    <citation type="submission" date="2020-06" db="EMBL/GenBank/DDBJ databases">
        <authorList>
            <person name="Isaeva M.P."/>
            <person name="Chernysheva N.Y."/>
        </authorList>
    </citation>
    <scope>NUCLEOTIDE SEQUENCE [LARGE SCALE GENOMIC DNA]</scope>
    <source>
        <strain evidence="3 4">KMM 6746</strain>
    </source>
</reference>
<sequence>MENKTTRLYFIDAMRAWAILMMLQGHFIDGLLDTAFRDGSSVTFSIWKYFRGITAPVFFTVSGFIFTFLLIKGDKTGLQNPRVKKGIKRGLELLFIGYLLRMDLFGLLQGKIYDSFYLVDVLHCIGLSLLGIIGVYLLSQKRKKYIFPTALVSITVLLFIFEPTYKTWSFSFLPDAFANYLTKSNGSVFTILPWFGYAAFGAFLSVVFTKFKNFKHLYSVAIPLFAITGAALIAYSSDLFLHLSQSTDLQLFANVYFNNYLFIRLGDVLLVFSVFMLLRGLLKHSTVLKLGQSTLSIYIVHFIILYGSFTGLGLYRFFHHSLTPSVAISGALVFMIVCTFSALKYEDNKELIKLRITTILKFALVKIEAFSLGVFQLGKSRFFRLLRKVSRAKN</sequence>
<keyword evidence="1" id="KW-0812">Transmembrane</keyword>
<feature type="transmembrane region" description="Helical" evidence="1">
    <location>
        <begin position="116"/>
        <end position="138"/>
    </location>
</feature>
<feature type="transmembrane region" description="Helical" evidence="1">
    <location>
        <begin position="324"/>
        <end position="343"/>
    </location>
</feature>
<feature type="transmembrane region" description="Helical" evidence="1">
    <location>
        <begin position="261"/>
        <end position="282"/>
    </location>
</feature>
<dbReference type="Proteomes" id="UP000740413">
    <property type="component" value="Unassembled WGS sequence"/>
</dbReference>
<dbReference type="RefSeq" id="WP_214613017.1">
    <property type="nucleotide sequence ID" value="NZ_JACATN010000005.1"/>
</dbReference>
<feature type="transmembrane region" description="Helical" evidence="1">
    <location>
        <begin position="294"/>
        <end position="318"/>
    </location>
</feature>
<evidence type="ECO:0000313" key="3">
    <source>
        <dbReference type="EMBL" id="MBT2163046.1"/>
    </source>
</evidence>
<evidence type="ECO:0000259" key="2">
    <source>
        <dbReference type="Pfam" id="PF07786"/>
    </source>
</evidence>
<dbReference type="Pfam" id="PF07786">
    <property type="entry name" value="HGSNAT_cat"/>
    <property type="match status" value="1"/>
</dbReference>
<dbReference type="InterPro" id="IPR012429">
    <property type="entry name" value="HGSNAT_cat"/>
</dbReference>
<feature type="transmembrane region" description="Helical" evidence="1">
    <location>
        <begin position="48"/>
        <end position="71"/>
    </location>
</feature>